<dbReference type="Proteomes" id="UP000034727">
    <property type="component" value="Unassembled WGS sequence"/>
</dbReference>
<dbReference type="AlphaFoldDB" id="A0A0G1N624"/>
<evidence type="ECO:0000313" key="3">
    <source>
        <dbReference type="Proteomes" id="UP000034727"/>
    </source>
</evidence>
<keyword evidence="1" id="KW-0812">Transmembrane</keyword>
<evidence type="ECO:0000256" key="1">
    <source>
        <dbReference type="SAM" id="Phobius"/>
    </source>
</evidence>
<organism evidence="2 3">
    <name type="scientific">Candidatus Jorgensenbacteria bacterium GW2011_GWA2_45_9</name>
    <dbReference type="NCBI Taxonomy" id="1618663"/>
    <lineage>
        <taxon>Bacteria</taxon>
        <taxon>Candidatus Joergenseniibacteriota</taxon>
    </lineage>
</organism>
<comment type="caution">
    <text evidence="2">The sequence shown here is derived from an EMBL/GenBank/DDBJ whole genome shotgun (WGS) entry which is preliminary data.</text>
</comment>
<accession>A0A0G1N624</accession>
<protein>
    <recommendedName>
        <fullName evidence="4">DUF4145 domain-containing protein</fullName>
    </recommendedName>
</protein>
<keyword evidence="1" id="KW-0472">Membrane</keyword>
<sequence length="169" mass="19690">MREILDSFSSWNWRGILSFVRWVFIVLDIILVINFIITLKQAWKHHPKFRYPKRKIRKQKSAGVNVSAEWVKIVEKSGDGSRDALSTAIIEADKLLDDTLIKVGAVGETTAERIRWFEKKFSPATTDSLWQAHNIRNNIVHISGFEISPRQTESVLRMYEEFFKEIKAL</sequence>
<reference evidence="2 3" key="1">
    <citation type="journal article" date="2015" name="Nature">
        <title>rRNA introns, odd ribosomes, and small enigmatic genomes across a large radiation of phyla.</title>
        <authorList>
            <person name="Brown C.T."/>
            <person name="Hug L.A."/>
            <person name="Thomas B.C."/>
            <person name="Sharon I."/>
            <person name="Castelle C.J."/>
            <person name="Singh A."/>
            <person name="Wilkins M.J."/>
            <person name="Williams K.H."/>
            <person name="Banfield J.F."/>
        </authorList>
    </citation>
    <scope>NUCLEOTIDE SEQUENCE [LARGE SCALE GENOMIC DNA]</scope>
</reference>
<feature type="transmembrane region" description="Helical" evidence="1">
    <location>
        <begin position="20"/>
        <end position="39"/>
    </location>
</feature>
<proteinExistence type="predicted"/>
<dbReference type="EMBL" id="LCLJ01000004">
    <property type="protein sequence ID" value="KKU15732.1"/>
    <property type="molecule type" value="Genomic_DNA"/>
</dbReference>
<evidence type="ECO:0000313" key="2">
    <source>
        <dbReference type="EMBL" id="KKU15732.1"/>
    </source>
</evidence>
<evidence type="ECO:0008006" key="4">
    <source>
        <dbReference type="Google" id="ProtNLM"/>
    </source>
</evidence>
<gene>
    <name evidence="2" type="ORF">UX22_C0004G0053</name>
</gene>
<keyword evidence="1" id="KW-1133">Transmembrane helix</keyword>
<name>A0A0G1N624_9BACT</name>